<dbReference type="Gene3D" id="3.40.50.1390">
    <property type="entry name" value="Resolvase, N-terminal catalytic domain"/>
    <property type="match status" value="1"/>
</dbReference>
<dbReference type="RefSeq" id="WP_254022927.1">
    <property type="nucleotide sequence ID" value="NZ_CAKXZS010000002.1"/>
</dbReference>
<evidence type="ECO:0000313" key="5">
    <source>
        <dbReference type="Proteomes" id="UP001152604"/>
    </source>
</evidence>
<dbReference type="EMBL" id="CAKXZS010000002">
    <property type="protein sequence ID" value="CAH2394523.1"/>
    <property type="molecule type" value="Genomic_DNA"/>
</dbReference>
<feature type="domain" description="Recombinase" evidence="3">
    <location>
        <begin position="182"/>
        <end position="298"/>
    </location>
</feature>
<dbReference type="InterPro" id="IPR025827">
    <property type="entry name" value="Zn_ribbon_recom_dom"/>
</dbReference>
<dbReference type="Pfam" id="PF07508">
    <property type="entry name" value="Recombinase"/>
    <property type="match status" value="1"/>
</dbReference>
<reference evidence="4" key="1">
    <citation type="submission" date="2022-03" db="EMBL/GenBank/DDBJ databases">
        <authorList>
            <person name="Brunel B."/>
        </authorList>
    </citation>
    <scope>NUCLEOTIDE SEQUENCE</scope>
    <source>
        <strain evidence="4">STM4922sample</strain>
    </source>
</reference>
<dbReference type="SMART" id="SM00857">
    <property type="entry name" value="Resolvase"/>
    <property type="match status" value="1"/>
</dbReference>
<protein>
    <submittedName>
        <fullName evidence="4">Resolvase</fullName>
    </submittedName>
</protein>
<dbReference type="CDD" id="cd00338">
    <property type="entry name" value="Ser_Recombinase"/>
    <property type="match status" value="1"/>
</dbReference>
<dbReference type="Pfam" id="PF00239">
    <property type="entry name" value="Resolvase"/>
    <property type="match status" value="1"/>
</dbReference>
<keyword evidence="2" id="KW-0233">DNA recombination</keyword>
<keyword evidence="1" id="KW-0238">DNA-binding</keyword>
<dbReference type="PANTHER" id="PTHR30461">
    <property type="entry name" value="DNA-INVERTASE FROM LAMBDOID PROPHAGE"/>
    <property type="match status" value="1"/>
</dbReference>
<sequence>MTTVSRPRAYSYVRFSSPEQAKGDSYRRQTEKAAAYAAKHGLILDDKLNMFDEGISAFMGKNVTMGALGNFLSLVQHGDIPKGSFLLAENIDRISRDVVTEAMATLTMLINSGITLVTLTDERAYSRESINKQPFAIMEIIMGFIRANDESARKQQLIRDSWIGKRRKMVETGKIMTARCPGWLRLREDRLAFDLIHERAKVVQRMFEMTLAGAGQHAIAAMFNREGIPVFRGGKHWIAAYVAKVLRSPATIGRFQPMRHEGLVRVAAGEPIEDYYPAVVDRETFEQVQEIKGRGAGAAVVPPKGSTTANLLAGLAVCPMCDGTMTRVNKGGATATRRRTYLVCVNAKRGAGCGYKSVPLHDIEDAIAEKAVEFAIGVPSPDAGLEIEWQRLQNDDEAHQDEIGRIMDAIKAVGHSAALLDTLRELEADRAEINKRLIVMGERVTASLTNRVQQTVERLIEGLEAPVRDVPAINATMRRLFDRVTVNWPQGDLEFHWRHAPGEVSRMNYAWPKEAA</sequence>
<dbReference type="InterPro" id="IPR011109">
    <property type="entry name" value="DNA_bind_recombinase_dom"/>
</dbReference>
<evidence type="ECO:0000256" key="2">
    <source>
        <dbReference type="ARBA" id="ARBA00023172"/>
    </source>
</evidence>
<accession>A0ABN8JB77</accession>
<dbReference type="PANTHER" id="PTHR30461:SF2">
    <property type="entry name" value="SERINE RECOMBINASE PINE-RELATED"/>
    <property type="match status" value="1"/>
</dbReference>
<name>A0ABN8JB77_9HYPH</name>
<comment type="caution">
    <text evidence="4">The sequence shown here is derived from an EMBL/GenBank/DDBJ whole genome shotgun (WGS) entry which is preliminary data.</text>
</comment>
<dbReference type="PROSITE" id="PS51737">
    <property type="entry name" value="RECOMBINASE_DNA_BIND"/>
    <property type="match status" value="1"/>
</dbReference>
<dbReference type="InterPro" id="IPR038109">
    <property type="entry name" value="DNA_bind_recomb_sf"/>
</dbReference>
<dbReference type="Pfam" id="PF13408">
    <property type="entry name" value="Zn_ribbon_recom"/>
    <property type="match status" value="1"/>
</dbReference>
<dbReference type="Gene3D" id="3.90.1750.20">
    <property type="entry name" value="Putative Large Serine Recombinase, Chain B, Domain 2"/>
    <property type="match status" value="1"/>
</dbReference>
<dbReference type="SUPFAM" id="SSF53041">
    <property type="entry name" value="Resolvase-like"/>
    <property type="match status" value="1"/>
</dbReference>
<evidence type="ECO:0000256" key="1">
    <source>
        <dbReference type="ARBA" id="ARBA00023125"/>
    </source>
</evidence>
<evidence type="ECO:0000313" key="4">
    <source>
        <dbReference type="EMBL" id="CAH2394523.1"/>
    </source>
</evidence>
<dbReference type="InterPro" id="IPR036162">
    <property type="entry name" value="Resolvase-like_N_sf"/>
</dbReference>
<organism evidence="4 5">
    <name type="scientific">Mesorhizobium ventifaucium</name>
    <dbReference type="NCBI Taxonomy" id="666020"/>
    <lineage>
        <taxon>Bacteria</taxon>
        <taxon>Pseudomonadati</taxon>
        <taxon>Pseudomonadota</taxon>
        <taxon>Alphaproteobacteria</taxon>
        <taxon>Hyphomicrobiales</taxon>
        <taxon>Phyllobacteriaceae</taxon>
        <taxon>Mesorhizobium</taxon>
    </lineage>
</organism>
<proteinExistence type="predicted"/>
<gene>
    <name evidence="4" type="ORF">MES4922_100112</name>
</gene>
<dbReference type="Proteomes" id="UP001152604">
    <property type="component" value="Unassembled WGS sequence"/>
</dbReference>
<dbReference type="InterPro" id="IPR050639">
    <property type="entry name" value="SSR_resolvase"/>
</dbReference>
<evidence type="ECO:0000259" key="3">
    <source>
        <dbReference type="PROSITE" id="PS51737"/>
    </source>
</evidence>
<keyword evidence="5" id="KW-1185">Reference proteome</keyword>
<dbReference type="InterPro" id="IPR006119">
    <property type="entry name" value="Resolv_N"/>
</dbReference>